<dbReference type="InterPro" id="IPR032627">
    <property type="entry name" value="DUF4876"/>
</dbReference>
<reference evidence="1 2" key="1">
    <citation type="submission" date="2018-07" db="EMBL/GenBank/DDBJ databases">
        <title>A draft genome of a endophytic bacteria, a new species of Pedobacter.</title>
        <authorList>
            <person name="Zhang Z.D."/>
            <person name="Chen Z.J."/>
        </authorList>
    </citation>
    <scope>NUCLEOTIDE SEQUENCE [LARGE SCALE GENOMIC DNA]</scope>
    <source>
        <strain evidence="1 2">RS10</strain>
    </source>
</reference>
<organism evidence="1 2">
    <name type="scientific">Pedobacter miscanthi</name>
    <dbReference type="NCBI Taxonomy" id="2259170"/>
    <lineage>
        <taxon>Bacteria</taxon>
        <taxon>Pseudomonadati</taxon>
        <taxon>Bacteroidota</taxon>
        <taxon>Sphingobacteriia</taxon>
        <taxon>Sphingobacteriales</taxon>
        <taxon>Sphingobacteriaceae</taxon>
        <taxon>Pedobacter</taxon>
    </lineage>
</organism>
<proteinExistence type="predicted"/>
<accession>A0A366KQA9</accession>
<keyword evidence="2" id="KW-1185">Reference proteome</keyword>
<dbReference type="EMBL" id="QNQU01000019">
    <property type="protein sequence ID" value="RBQ03825.1"/>
    <property type="molecule type" value="Genomic_DNA"/>
</dbReference>
<protein>
    <submittedName>
        <fullName evidence="1">DUF4876 domain-containing protein</fullName>
    </submittedName>
</protein>
<evidence type="ECO:0000313" key="2">
    <source>
        <dbReference type="Proteomes" id="UP000252081"/>
    </source>
</evidence>
<comment type="caution">
    <text evidence="1">The sequence shown here is derived from an EMBL/GenBank/DDBJ whole genome shotgun (WGS) entry which is preliminary data.</text>
</comment>
<evidence type="ECO:0000313" key="1">
    <source>
        <dbReference type="EMBL" id="RBQ03825.1"/>
    </source>
</evidence>
<sequence>MKQFFYFLLLFGITLTACKKDKTTDIQPVDLNIKVSYDIQTSGYTLPLNNVVVKITNVNTGSVQSVKVNDKGEIIFTNTPAGIYDIDANVTIDAANYSQITGVQTTSPVTFNASAKNTPITVGFTGSINLKLVAGKTADWVIKQIYYAGSDTKNGALYRDQFIEFYNNSDKVLYADSLCFADITGFLSGPNNYNLLPSGQYDWSKSVGMPSNIDANNDYVYSRALFMIPGTGKQYPIQPGASIVIAQNAINHKAPFTGTDGKAVTVIDPSLTVDLSGANFETYYGNLPGVNPLSSDVDTQVPNVEVIQYFGRDMIFDTNGRYSFVLFKVDGTVNLKTLAQYNLPTKATPAANATKTIQIPIKFVLDAVEIQPNTADERIAKKFTPALDAGFTFVPLGGYKSQSVIRKTDKTINGRIILKDTNNSTEDFDYLNIANPRGFK</sequence>
<dbReference type="AlphaFoldDB" id="A0A366KQA9"/>
<dbReference type="Proteomes" id="UP000252081">
    <property type="component" value="Unassembled WGS sequence"/>
</dbReference>
<dbReference type="PROSITE" id="PS51257">
    <property type="entry name" value="PROKAR_LIPOPROTEIN"/>
    <property type="match status" value="1"/>
</dbReference>
<gene>
    <name evidence="1" type="ORF">DRW42_20245</name>
</gene>
<dbReference type="OrthoDB" id="1409865at2"/>
<dbReference type="RefSeq" id="WP_113950653.1">
    <property type="nucleotide sequence ID" value="NZ_QNQU01000019.1"/>
</dbReference>
<dbReference type="Pfam" id="PF16215">
    <property type="entry name" value="DUF4876"/>
    <property type="match status" value="1"/>
</dbReference>
<name>A0A366KQA9_9SPHI</name>